<dbReference type="OrthoDB" id="9013891at2"/>
<dbReference type="STRING" id="394096.DB31_5045"/>
<dbReference type="Pfam" id="PF00149">
    <property type="entry name" value="Metallophos"/>
    <property type="match status" value="1"/>
</dbReference>
<sequence>MKLYAISDLHVRAPENREALAQLSPHPDDWLIVAGDVGEAPEDLEFAFETLAPRFRQLLWVPGNHELWTLSQSPSAPRGEAQYQQLVDVCRSHGVLTPEDPYPRWPGEGPPRIIAPLFLLYDYSFRPDDVPEQDAVNWAVESGVLCADESLLFPDPYPSRSAWCAARCEQTRKRLEALPSDCATILVNHFPLRRHHARLPRIPRFSIWCGTRQTEDWPQRFRAEVVVTGHLHIPLTFWEEGVRFEEVSLGYPKQWRHRRTINEALRQILPATTPPSPTPIYRG</sequence>
<dbReference type="PANTHER" id="PTHR36492">
    <property type="match status" value="1"/>
</dbReference>
<dbReference type="InterPro" id="IPR004843">
    <property type="entry name" value="Calcineurin-like_PHP"/>
</dbReference>
<gene>
    <name evidence="2" type="ORF">DB31_5045</name>
</gene>
<dbReference type="RefSeq" id="WP_044184504.1">
    <property type="nucleotide sequence ID" value="NZ_JMCB01000003.1"/>
</dbReference>
<reference evidence="2 3" key="1">
    <citation type="submission" date="2014-04" db="EMBL/GenBank/DDBJ databases">
        <title>Genome assembly of Hyalangium minutum DSM 14724.</title>
        <authorList>
            <person name="Sharma G."/>
            <person name="Subramanian S."/>
        </authorList>
    </citation>
    <scope>NUCLEOTIDE SEQUENCE [LARGE SCALE GENOMIC DNA]</scope>
    <source>
        <strain evidence="2 3">DSM 14724</strain>
    </source>
</reference>
<evidence type="ECO:0000313" key="2">
    <source>
        <dbReference type="EMBL" id="KFE70003.1"/>
    </source>
</evidence>
<comment type="caution">
    <text evidence="2">The sequence shown here is derived from an EMBL/GenBank/DDBJ whole genome shotgun (WGS) entry which is preliminary data.</text>
</comment>
<dbReference type="SUPFAM" id="SSF56300">
    <property type="entry name" value="Metallo-dependent phosphatases"/>
    <property type="match status" value="1"/>
</dbReference>
<organism evidence="2 3">
    <name type="scientific">Hyalangium minutum</name>
    <dbReference type="NCBI Taxonomy" id="394096"/>
    <lineage>
        <taxon>Bacteria</taxon>
        <taxon>Pseudomonadati</taxon>
        <taxon>Myxococcota</taxon>
        <taxon>Myxococcia</taxon>
        <taxon>Myxococcales</taxon>
        <taxon>Cystobacterineae</taxon>
        <taxon>Archangiaceae</taxon>
        <taxon>Hyalangium</taxon>
    </lineage>
</organism>
<keyword evidence="3" id="KW-1185">Reference proteome</keyword>
<dbReference type="AlphaFoldDB" id="A0A085WQP0"/>
<name>A0A085WQP0_9BACT</name>
<dbReference type="Gene3D" id="3.60.21.10">
    <property type="match status" value="1"/>
</dbReference>
<feature type="domain" description="Calcineurin-like phosphoesterase" evidence="1">
    <location>
        <begin position="1"/>
        <end position="234"/>
    </location>
</feature>
<evidence type="ECO:0000259" key="1">
    <source>
        <dbReference type="Pfam" id="PF00149"/>
    </source>
</evidence>
<dbReference type="PATRIC" id="fig|394096.3.peg.1529"/>
<accession>A0A085WQP0</accession>
<dbReference type="PANTHER" id="PTHR36492:SF2">
    <property type="entry name" value="[ACYL-CARRIER-PROTEIN] PHOSPHODIESTERASE PPTH"/>
    <property type="match status" value="1"/>
</dbReference>
<evidence type="ECO:0000313" key="3">
    <source>
        <dbReference type="Proteomes" id="UP000028725"/>
    </source>
</evidence>
<dbReference type="Proteomes" id="UP000028725">
    <property type="component" value="Unassembled WGS sequence"/>
</dbReference>
<protein>
    <recommendedName>
        <fullName evidence="1">Calcineurin-like phosphoesterase domain-containing protein</fullName>
    </recommendedName>
</protein>
<proteinExistence type="predicted"/>
<dbReference type="InterPro" id="IPR052963">
    <property type="entry name" value="Pantetheine_PDE"/>
</dbReference>
<dbReference type="InterPro" id="IPR029052">
    <property type="entry name" value="Metallo-depent_PP-like"/>
</dbReference>
<dbReference type="GO" id="GO:0016787">
    <property type="term" value="F:hydrolase activity"/>
    <property type="evidence" value="ECO:0007669"/>
    <property type="project" value="InterPro"/>
</dbReference>
<dbReference type="EMBL" id="JMCB01000003">
    <property type="protein sequence ID" value="KFE70003.1"/>
    <property type="molecule type" value="Genomic_DNA"/>
</dbReference>